<feature type="active site" description="Proton donor/acceptor" evidence="5">
    <location>
        <position position="267"/>
    </location>
</feature>
<dbReference type="InterPro" id="IPR006680">
    <property type="entry name" value="Amidohydro-rel"/>
</dbReference>
<evidence type="ECO:0000256" key="2">
    <source>
        <dbReference type="ARBA" id="ARBA00022723"/>
    </source>
</evidence>
<dbReference type="SUPFAM" id="SSF51556">
    <property type="entry name" value="Metallo-dependent hydrolases"/>
    <property type="match status" value="1"/>
</dbReference>
<protein>
    <submittedName>
        <fullName evidence="9">N-acetylglucosamine-6-phosphate deacetylase</fullName>
    </submittedName>
</protein>
<dbReference type="Gene3D" id="3.20.20.140">
    <property type="entry name" value="Metal-dependent hydrolases"/>
    <property type="match status" value="1"/>
</dbReference>
<feature type="binding site" evidence="6">
    <location>
        <begin position="212"/>
        <end position="213"/>
    </location>
    <ligand>
        <name>substrate</name>
    </ligand>
</feature>
<dbReference type="GO" id="GO:0006046">
    <property type="term" value="P:N-acetylglucosamine catabolic process"/>
    <property type="evidence" value="ECO:0007669"/>
    <property type="project" value="TreeGrafter"/>
</dbReference>
<dbReference type="GO" id="GO:0046872">
    <property type="term" value="F:metal ion binding"/>
    <property type="evidence" value="ECO:0007669"/>
    <property type="project" value="UniProtKB-KW"/>
</dbReference>
<dbReference type="PANTHER" id="PTHR11113">
    <property type="entry name" value="N-ACETYLGLUCOSAMINE-6-PHOSPHATE DEACETYLASE"/>
    <property type="match status" value="1"/>
</dbReference>
<evidence type="ECO:0000313" key="10">
    <source>
        <dbReference type="Proteomes" id="UP000281547"/>
    </source>
</evidence>
<keyword evidence="2 7" id="KW-0479">Metal-binding</keyword>
<evidence type="ECO:0000256" key="5">
    <source>
        <dbReference type="PIRSR" id="PIRSR038994-1"/>
    </source>
</evidence>
<evidence type="ECO:0000256" key="1">
    <source>
        <dbReference type="ARBA" id="ARBA00010716"/>
    </source>
</evidence>
<feature type="binding site" evidence="7">
    <location>
        <position position="188"/>
    </location>
    <ligand>
        <name>Zn(2+)</name>
        <dbReference type="ChEBI" id="CHEBI:29105"/>
    </ligand>
</feature>
<feature type="binding site" evidence="6">
    <location>
        <position position="133"/>
    </location>
    <ligand>
        <name>substrate</name>
    </ligand>
</feature>
<dbReference type="OrthoDB" id="9776488at2"/>
<dbReference type="RefSeq" id="WP_127186597.1">
    <property type="nucleotide sequence ID" value="NZ_RZNJ01000001.1"/>
</dbReference>
<dbReference type="EMBL" id="RZNJ01000001">
    <property type="protein sequence ID" value="RUT34478.1"/>
    <property type="molecule type" value="Genomic_DNA"/>
</dbReference>
<keyword evidence="4" id="KW-0119">Carbohydrate metabolism</keyword>
<dbReference type="PIRSF" id="PIRSF038994">
    <property type="entry name" value="NagA"/>
    <property type="match status" value="1"/>
</dbReference>
<evidence type="ECO:0000313" key="9">
    <source>
        <dbReference type="EMBL" id="RUT34478.1"/>
    </source>
</evidence>
<evidence type="ECO:0000259" key="8">
    <source>
        <dbReference type="Pfam" id="PF01979"/>
    </source>
</evidence>
<feature type="domain" description="Amidohydrolase-related" evidence="8">
    <location>
        <begin position="38"/>
        <end position="379"/>
    </location>
</feature>
<keyword evidence="10" id="KW-1185">Reference proteome</keyword>
<accession>A0A433XKC8</accession>
<name>A0A433XKC8_9HYPH</name>
<reference evidence="9 10" key="1">
    <citation type="journal article" date="2016" name="Int. J. Syst. Evol. Microbiol.">
        <title>Arsenicitalea aurantiaca gen. nov., sp. nov., a new member of the family Hyphomicrobiaceae, isolated from high-arsenic sediment.</title>
        <authorList>
            <person name="Mu Y."/>
            <person name="Zhou L."/>
            <person name="Zeng X.C."/>
            <person name="Liu L."/>
            <person name="Pan Y."/>
            <person name="Chen X."/>
            <person name="Wang J."/>
            <person name="Li S."/>
            <person name="Li W.J."/>
            <person name="Wang Y."/>
        </authorList>
    </citation>
    <scope>NUCLEOTIDE SEQUENCE [LARGE SCALE GENOMIC DNA]</scope>
    <source>
        <strain evidence="9 10">42-50</strain>
    </source>
</reference>
<evidence type="ECO:0000256" key="6">
    <source>
        <dbReference type="PIRSR" id="PIRSR038994-2"/>
    </source>
</evidence>
<dbReference type="Proteomes" id="UP000281547">
    <property type="component" value="Unassembled WGS sequence"/>
</dbReference>
<proteinExistence type="inferred from homology"/>
<gene>
    <name evidence="9" type="ORF">EMQ25_00505</name>
</gene>
<feature type="binding site" evidence="7">
    <location>
        <position position="209"/>
    </location>
    <ligand>
        <name>Zn(2+)</name>
        <dbReference type="ChEBI" id="CHEBI:29105"/>
    </ligand>
</feature>
<keyword evidence="3 4" id="KW-0378">Hydrolase</keyword>
<feature type="binding site" evidence="7">
    <location>
        <position position="120"/>
    </location>
    <ligand>
        <name>Zn(2+)</name>
        <dbReference type="ChEBI" id="CHEBI:29105"/>
    </ligand>
</feature>
<comment type="similarity">
    <text evidence="1 4">Belongs to the metallo-dependent hydrolases superfamily. NagA family.</text>
</comment>
<feature type="binding site" evidence="6">
    <location>
        <position position="244"/>
    </location>
    <ligand>
        <name>substrate</name>
    </ligand>
</feature>
<feature type="binding site" evidence="6">
    <location>
        <begin position="303"/>
        <end position="305"/>
    </location>
    <ligand>
        <name>substrate</name>
    </ligand>
</feature>
<dbReference type="InterPro" id="IPR032466">
    <property type="entry name" value="Metal_Hydrolase"/>
</dbReference>
<evidence type="ECO:0000256" key="3">
    <source>
        <dbReference type="ARBA" id="ARBA00022801"/>
    </source>
</evidence>
<dbReference type="GO" id="GO:0008448">
    <property type="term" value="F:N-acetylglucosamine-6-phosphate deacetylase activity"/>
    <property type="evidence" value="ECO:0007669"/>
    <property type="project" value="InterPro"/>
</dbReference>
<dbReference type="InterPro" id="IPR003764">
    <property type="entry name" value="GlcNAc_6-P_deAcase"/>
</dbReference>
<dbReference type="Pfam" id="PF01979">
    <property type="entry name" value="Amidohydro_1"/>
    <property type="match status" value="1"/>
</dbReference>
<evidence type="ECO:0000256" key="7">
    <source>
        <dbReference type="PIRSR" id="PIRSR038994-3"/>
    </source>
</evidence>
<feature type="binding site" evidence="6">
    <location>
        <position position="220"/>
    </location>
    <ligand>
        <name>substrate</name>
    </ligand>
</feature>
<comment type="caution">
    <text evidence="9">The sequence shown here is derived from an EMBL/GenBank/DDBJ whole genome shotgun (WGS) entry which is preliminary data.</text>
</comment>
<evidence type="ECO:0000256" key="4">
    <source>
        <dbReference type="PIRNR" id="PIRNR038994"/>
    </source>
</evidence>
<dbReference type="AlphaFoldDB" id="A0A433XKC8"/>
<dbReference type="PANTHER" id="PTHR11113:SF14">
    <property type="entry name" value="N-ACETYLGLUCOSAMINE-6-PHOSPHATE DEACETYLASE"/>
    <property type="match status" value="1"/>
</dbReference>
<comment type="cofactor">
    <cofactor evidence="7">
        <name>a divalent metal cation</name>
        <dbReference type="ChEBI" id="CHEBI:60240"/>
    </cofactor>
    <text evidence="7">Binds 1 divalent metal cation per subunit.</text>
</comment>
<sequence>MNGHLTGRSPSTGQGLRIAFAEGRITAITDEPDPAPGYLAPGLVDLQINGYFGHDLNDDTLSVARVRDLTEALLRHGVTRYLPTLITASEASLTRALGIIAEARAGDPLLARIIPGIHVEGPFISPMDGARGAHPLAHVREPDRAEVERWQEVSGGLVRLVTLSPHSDAAIALVRDLTAMGIRVAIGHTEASPEQIHLAAEAGAVLSTHLGNGAPAMLPRHPNILWAQLAEDRLAASFIADGHHLPADTLKTMLRAKTLARSLLVSDVAAAGGLPPGIYDQPIGGRVELSADGRLGTPGTPFLAGAALTLDFNVARVMTMAGLSLAEALDLATLNPARLLAGTEPPAFGILKIGAPADLIRFDHAPGADRLTILETYIGGEVRWTQ</sequence>
<organism evidence="9 10">
    <name type="scientific">Arsenicitalea aurantiaca</name>
    <dbReference type="NCBI Taxonomy" id="1783274"/>
    <lineage>
        <taxon>Bacteria</taxon>
        <taxon>Pseudomonadati</taxon>
        <taxon>Pseudomonadota</taxon>
        <taxon>Alphaproteobacteria</taxon>
        <taxon>Hyphomicrobiales</taxon>
        <taxon>Devosiaceae</taxon>
        <taxon>Arsenicitalea</taxon>
    </lineage>
</organism>